<dbReference type="GeneID" id="10507729"/>
<dbReference type="RefSeq" id="XP_003291549.1">
    <property type="nucleotide sequence ID" value="XM_003291501.1"/>
</dbReference>
<keyword evidence="3" id="KW-1185">Reference proteome</keyword>
<dbReference type="VEuPathDB" id="AmoebaDB:DICPUDRAFT_156161"/>
<reference evidence="3" key="1">
    <citation type="journal article" date="2011" name="Genome Biol.">
        <title>Comparative genomics of the social amoebae Dictyostelium discoideum and Dictyostelium purpureum.</title>
        <authorList>
            <consortium name="US DOE Joint Genome Institute (JGI-PGF)"/>
            <person name="Sucgang R."/>
            <person name="Kuo A."/>
            <person name="Tian X."/>
            <person name="Salerno W."/>
            <person name="Parikh A."/>
            <person name="Feasley C.L."/>
            <person name="Dalin E."/>
            <person name="Tu H."/>
            <person name="Huang E."/>
            <person name="Barry K."/>
            <person name="Lindquist E."/>
            <person name="Shapiro H."/>
            <person name="Bruce D."/>
            <person name="Schmutz J."/>
            <person name="Salamov A."/>
            <person name="Fey P."/>
            <person name="Gaudet P."/>
            <person name="Anjard C."/>
            <person name="Babu M.M."/>
            <person name="Basu S."/>
            <person name="Bushmanova Y."/>
            <person name="van der Wel H."/>
            <person name="Katoh-Kurasawa M."/>
            <person name="Dinh C."/>
            <person name="Coutinho P.M."/>
            <person name="Saito T."/>
            <person name="Elias M."/>
            <person name="Schaap P."/>
            <person name="Kay R.R."/>
            <person name="Henrissat B."/>
            <person name="Eichinger L."/>
            <person name="Rivero F."/>
            <person name="Putnam N.H."/>
            <person name="West C.M."/>
            <person name="Loomis W.F."/>
            <person name="Chisholm R.L."/>
            <person name="Shaulsky G."/>
            <person name="Strassmann J.E."/>
            <person name="Queller D.C."/>
            <person name="Kuspa A."/>
            <person name="Grigoriev I.V."/>
        </authorList>
    </citation>
    <scope>NUCLEOTIDE SEQUENCE [LARGE SCALE GENOMIC DNA]</scope>
    <source>
        <strain evidence="3">QSDP1</strain>
    </source>
</reference>
<dbReference type="KEGG" id="dpp:DICPUDRAFT_156161"/>
<gene>
    <name evidence="2" type="ORF">DICPUDRAFT_156161</name>
</gene>
<dbReference type="EMBL" id="GL871222">
    <property type="protein sequence ID" value="EGC31912.1"/>
    <property type="molecule type" value="Genomic_DNA"/>
</dbReference>
<feature type="compositionally biased region" description="Polar residues" evidence="1">
    <location>
        <begin position="41"/>
        <end position="52"/>
    </location>
</feature>
<feature type="region of interest" description="Disordered" evidence="1">
    <location>
        <begin position="33"/>
        <end position="81"/>
    </location>
</feature>
<sequence>MSFLTNITNFLAKAVNSITSVFGFKLFNDVKTIQAPKETDTTPTPVPENSTVESKENDTEESTDGTKIRPKKLYEPLPMLR</sequence>
<dbReference type="InParanoid" id="F0ZVV7"/>
<organism evidence="2 3">
    <name type="scientific">Dictyostelium purpureum</name>
    <name type="common">Slime mold</name>
    <dbReference type="NCBI Taxonomy" id="5786"/>
    <lineage>
        <taxon>Eukaryota</taxon>
        <taxon>Amoebozoa</taxon>
        <taxon>Evosea</taxon>
        <taxon>Eumycetozoa</taxon>
        <taxon>Dictyostelia</taxon>
        <taxon>Dictyosteliales</taxon>
        <taxon>Dictyosteliaceae</taxon>
        <taxon>Dictyostelium</taxon>
    </lineage>
</organism>
<proteinExistence type="predicted"/>
<dbReference type="AlphaFoldDB" id="F0ZVV7"/>
<evidence type="ECO:0000313" key="2">
    <source>
        <dbReference type="EMBL" id="EGC31912.1"/>
    </source>
</evidence>
<name>F0ZVV7_DICPU</name>
<protein>
    <submittedName>
        <fullName evidence="2">Uncharacterized protein</fullName>
    </submittedName>
</protein>
<accession>F0ZVV7</accession>
<evidence type="ECO:0000256" key="1">
    <source>
        <dbReference type="SAM" id="MobiDB-lite"/>
    </source>
</evidence>
<dbReference type="Proteomes" id="UP000001064">
    <property type="component" value="Unassembled WGS sequence"/>
</dbReference>
<evidence type="ECO:0000313" key="3">
    <source>
        <dbReference type="Proteomes" id="UP000001064"/>
    </source>
</evidence>